<feature type="transmembrane region" description="Helical" evidence="2">
    <location>
        <begin position="7"/>
        <end position="25"/>
    </location>
</feature>
<accession>A0A556PTF8</accession>
<organism evidence="3 4">
    <name type="scientific">Allobacillus salarius</name>
    <dbReference type="NCBI Taxonomy" id="1955272"/>
    <lineage>
        <taxon>Bacteria</taxon>
        <taxon>Bacillati</taxon>
        <taxon>Bacillota</taxon>
        <taxon>Bacilli</taxon>
        <taxon>Bacillales</taxon>
        <taxon>Bacillaceae</taxon>
        <taxon>Allobacillus</taxon>
    </lineage>
</organism>
<keyword evidence="2" id="KW-1133">Transmembrane helix</keyword>
<dbReference type="OrthoDB" id="2974227at2"/>
<dbReference type="InterPro" id="IPR048110">
    <property type="entry name" value="SA1362/YqhP-like"/>
</dbReference>
<dbReference type="NCBIfam" id="NF041554">
    <property type="entry name" value="SA1362_fam"/>
    <property type="match status" value="1"/>
</dbReference>
<evidence type="ECO:0000256" key="1">
    <source>
        <dbReference type="SAM" id="MobiDB-lite"/>
    </source>
</evidence>
<evidence type="ECO:0000256" key="2">
    <source>
        <dbReference type="SAM" id="Phobius"/>
    </source>
</evidence>
<proteinExistence type="predicted"/>
<keyword evidence="2" id="KW-0812">Transmembrane</keyword>
<sequence length="119" mass="13341">MKWGKWIAYGIAILAVIGLVGQLIMNPGGFMRNMLMMVGAAVVIGFLLYFFLIRRRSNVSSGYKKALKQSKQMYGKSGSKVKPNMNAKTSGQPKLQRMPRIRKKSGNQPHLRVIEGNKK</sequence>
<dbReference type="Proteomes" id="UP000316425">
    <property type="component" value="Unassembled WGS sequence"/>
</dbReference>
<feature type="region of interest" description="Disordered" evidence="1">
    <location>
        <begin position="73"/>
        <end position="119"/>
    </location>
</feature>
<feature type="transmembrane region" description="Helical" evidence="2">
    <location>
        <begin position="31"/>
        <end position="52"/>
    </location>
</feature>
<keyword evidence="4" id="KW-1185">Reference proteome</keyword>
<keyword evidence="2" id="KW-0472">Membrane</keyword>
<reference evidence="3 4" key="1">
    <citation type="submission" date="2019-07" db="EMBL/GenBank/DDBJ databases">
        <title>Allobacillus sp. nov. SKP isolated from shrimp paste of Euphausiacea.</title>
        <authorList>
            <person name="Kanchanasin P."/>
            <person name="Tanasupawat S."/>
            <person name="Shi W."/>
            <person name="Wu L."/>
            <person name="Ma J."/>
        </authorList>
    </citation>
    <scope>NUCLEOTIDE SEQUENCE [LARGE SCALE GENOMIC DNA]</scope>
    <source>
        <strain evidence="3 4">SKP4-8</strain>
    </source>
</reference>
<dbReference type="EMBL" id="VMHE01000001">
    <property type="protein sequence ID" value="TSJ67676.1"/>
    <property type="molecule type" value="Genomic_DNA"/>
</dbReference>
<protein>
    <submittedName>
        <fullName evidence="3">Uncharacterized protein</fullName>
    </submittedName>
</protein>
<gene>
    <name evidence="3" type="ORF">FPQ13_00990</name>
</gene>
<evidence type="ECO:0000313" key="3">
    <source>
        <dbReference type="EMBL" id="TSJ67676.1"/>
    </source>
</evidence>
<comment type="caution">
    <text evidence="3">The sequence shown here is derived from an EMBL/GenBank/DDBJ whole genome shotgun (WGS) entry which is preliminary data.</text>
</comment>
<dbReference type="AlphaFoldDB" id="A0A556PTF8"/>
<name>A0A556PTF8_9BACI</name>
<dbReference type="RefSeq" id="WP_144087435.1">
    <property type="nucleotide sequence ID" value="NZ_VMHE01000001.1"/>
</dbReference>
<evidence type="ECO:0000313" key="4">
    <source>
        <dbReference type="Proteomes" id="UP000316425"/>
    </source>
</evidence>